<keyword evidence="14 15" id="KW-0413">Isomerase</keyword>
<dbReference type="InterPro" id="IPR004042">
    <property type="entry name" value="Intein_endonuc_central"/>
</dbReference>
<dbReference type="GO" id="GO:0016539">
    <property type="term" value="P:intein-mediated protein splicing"/>
    <property type="evidence" value="ECO:0007669"/>
    <property type="project" value="InterPro"/>
</dbReference>
<dbReference type="GO" id="GO:0005694">
    <property type="term" value="C:chromosome"/>
    <property type="evidence" value="ECO:0007669"/>
    <property type="project" value="InterPro"/>
</dbReference>
<dbReference type="PRINTS" id="PR00379">
    <property type="entry name" value="INTEIN"/>
</dbReference>
<dbReference type="Pfam" id="PF21249">
    <property type="entry name" value="GyrB_hook"/>
    <property type="match status" value="1"/>
</dbReference>
<dbReference type="NCBIfam" id="TIGR01443">
    <property type="entry name" value="intein_Cterm"/>
    <property type="match status" value="1"/>
</dbReference>
<dbReference type="SUPFAM" id="SSF55874">
    <property type="entry name" value="ATPase domain of HSP90 chaperone/DNA topoisomerase II/histidine kinase"/>
    <property type="match status" value="1"/>
</dbReference>
<dbReference type="PRINTS" id="PR01159">
    <property type="entry name" value="DNAGYRASEB"/>
</dbReference>
<dbReference type="Gene3D" id="3.10.28.10">
    <property type="entry name" value="Homing endonucleases"/>
    <property type="match status" value="1"/>
</dbReference>
<dbReference type="Pfam" id="PF18053">
    <property type="entry name" value="GyrB_insert"/>
    <property type="match status" value="1"/>
</dbReference>
<dbReference type="FunFam" id="3.30.230.10:FF:000005">
    <property type="entry name" value="DNA gyrase subunit B"/>
    <property type="match status" value="1"/>
</dbReference>
<dbReference type="InterPro" id="IPR004860">
    <property type="entry name" value="LAGLIDADG_dom"/>
</dbReference>
<dbReference type="PANTHER" id="PTHR45866:SF1">
    <property type="entry name" value="DNA GYRASE SUBUNIT B, MITOCHONDRIAL"/>
    <property type="match status" value="1"/>
</dbReference>
<dbReference type="InterPro" id="IPR011557">
    <property type="entry name" value="GyrB"/>
</dbReference>
<dbReference type="PROSITE" id="PS00177">
    <property type="entry name" value="TOPOISOMERASE_II"/>
    <property type="match status" value="1"/>
</dbReference>
<dbReference type="AlphaFoldDB" id="A0A6N8EDX6"/>
<evidence type="ECO:0000256" key="4">
    <source>
        <dbReference type="ARBA" id="ARBA00019166"/>
    </source>
</evidence>
<comment type="similarity">
    <text evidence="2 15">Belongs to the type II topoisomerase GyrB family.</text>
</comment>
<dbReference type="Pfam" id="PF00986">
    <property type="entry name" value="DNA_gyraseB_C"/>
    <property type="match status" value="1"/>
</dbReference>
<dbReference type="PRINTS" id="PR00418">
    <property type="entry name" value="TPI2FAMILY"/>
</dbReference>
<dbReference type="CDD" id="cd00081">
    <property type="entry name" value="Hint"/>
    <property type="match status" value="1"/>
</dbReference>
<dbReference type="InterPro" id="IPR002288">
    <property type="entry name" value="DNA_gyrase_B_C"/>
</dbReference>
<dbReference type="InterPro" id="IPR006141">
    <property type="entry name" value="Intein_N"/>
</dbReference>
<evidence type="ECO:0000256" key="11">
    <source>
        <dbReference type="ARBA" id="ARBA00023000"/>
    </source>
</evidence>
<dbReference type="GO" id="GO:0004519">
    <property type="term" value="F:endonuclease activity"/>
    <property type="evidence" value="ECO:0007669"/>
    <property type="project" value="InterPro"/>
</dbReference>
<evidence type="ECO:0000256" key="1">
    <source>
        <dbReference type="ARBA" id="ARBA00000185"/>
    </source>
</evidence>
<evidence type="ECO:0000256" key="15">
    <source>
        <dbReference type="HAMAP-Rule" id="MF_01898"/>
    </source>
</evidence>
<dbReference type="GO" id="GO:0006261">
    <property type="term" value="P:DNA-templated DNA replication"/>
    <property type="evidence" value="ECO:0007669"/>
    <property type="project" value="UniProtKB-UniRule"/>
</dbReference>
<protein>
    <recommendedName>
        <fullName evidence="4 15">DNA gyrase subunit B</fullName>
        <ecNumber evidence="3 15">5.6.2.2</ecNumber>
    </recommendedName>
</protein>
<evidence type="ECO:0000256" key="6">
    <source>
        <dbReference type="ARBA" id="ARBA00022723"/>
    </source>
</evidence>
<dbReference type="InterPro" id="IPR013506">
    <property type="entry name" value="Topo_IIA_bsu_dom2"/>
</dbReference>
<dbReference type="SMART" id="SM00387">
    <property type="entry name" value="HATPase_c"/>
    <property type="match status" value="1"/>
</dbReference>
<dbReference type="GO" id="GO:0005524">
    <property type="term" value="F:ATP binding"/>
    <property type="evidence" value="ECO:0007669"/>
    <property type="project" value="UniProtKB-UniRule"/>
</dbReference>
<dbReference type="InterPro" id="IPR036844">
    <property type="entry name" value="Hint_dom_sf"/>
</dbReference>
<dbReference type="Pfam" id="PF14528">
    <property type="entry name" value="LAGLIDADG_3"/>
    <property type="match status" value="1"/>
</dbReference>
<dbReference type="RefSeq" id="WP_155449136.1">
    <property type="nucleotide sequence ID" value="NZ_WNKT01000007.1"/>
</dbReference>
<name>A0A6N8EDX6_9GAMM</name>
<dbReference type="FunFam" id="3.30.565.10:FF:000002">
    <property type="entry name" value="DNA gyrase subunit B"/>
    <property type="match status" value="1"/>
</dbReference>
<evidence type="ECO:0000256" key="14">
    <source>
        <dbReference type="ARBA" id="ARBA00023235"/>
    </source>
</evidence>
<keyword evidence="13" id="KW-0238">DNA-binding</keyword>
<dbReference type="FunFam" id="3.40.50.670:FF:000004">
    <property type="entry name" value="DNA gyrase subunit B"/>
    <property type="match status" value="1"/>
</dbReference>
<dbReference type="InterPro" id="IPR036890">
    <property type="entry name" value="HATPase_C_sf"/>
</dbReference>
<dbReference type="Pfam" id="PF01751">
    <property type="entry name" value="Toprim"/>
    <property type="match status" value="1"/>
</dbReference>
<dbReference type="CDD" id="cd16928">
    <property type="entry name" value="HATPase_GyrB-like"/>
    <property type="match status" value="1"/>
</dbReference>
<dbReference type="InterPro" id="IPR020568">
    <property type="entry name" value="Ribosomal_Su5_D2-typ_SF"/>
</dbReference>
<dbReference type="PROSITE" id="PS50818">
    <property type="entry name" value="INTEIN_C_TER"/>
    <property type="match status" value="1"/>
</dbReference>
<evidence type="ECO:0000313" key="18">
    <source>
        <dbReference type="Proteomes" id="UP000434044"/>
    </source>
</evidence>
<comment type="miscellaneous">
    <text evidence="15">Few gyrases are as efficient as E.coli at forming negative supercoils. Not all organisms have 2 type II topoisomerases; in organisms with a single type II topoisomerase this enzyme also has to decatenate newly replicated chromosomes.</text>
</comment>
<dbReference type="CDD" id="cd00822">
    <property type="entry name" value="TopoII_Trans_DNA_gyrase"/>
    <property type="match status" value="1"/>
</dbReference>
<dbReference type="Gene3D" id="3.40.50.670">
    <property type="match status" value="3"/>
</dbReference>
<comment type="catalytic activity">
    <reaction evidence="1 15">
        <text>ATP-dependent breakage, passage and rejoining of double-stranded DNA.</text>
        <dbReference type="EC" id="5.6.2.2"/>
    </reaction>
</comment>
<dbReference type="InterPro" id="IPR049353">
    <property type="entry name" value="GyrB_hook"/>
</dbReference>
<comment type="caution">
    <text evidence="15">Lacks conserved residue(s) required for the propagation of feature annotation.</text>
</comment>
<dbReference type="Proteomes" id="UP000434044">
    <property type="component" value="Unassembled WGS sequence"/>
</dbReference>
<evidence type="ECO:0000256" key="2">
    <source>
        <dbReference type="ARBA" id="ARBA00010708"/>
    </source>
</evidence>
<dbReference type="InterPro" id="IPR006171">
    <property type="entry name" value="TOPRIM_dom"/>
</dbReference>
<feature type="site" description="Interaction with DNA" evidence="15">
    <location>
        <position position="449"/>
    </location>
</feature>
<dbReference type="SMART" id="SM00433">
    <property type="entry name" value="TOP2c"/>
    <property type="match status" value="1"/>
</dbReference>
<feature type="domain" description="DOD-type homing endonuclease" evidence="16">
    <location>
        <begin position="708"/>
        <end position="843"/>
    </location>
</feature>
<dbReference type="InterPro" id="IPR041423">
    <property type="entry name" value="GyrB_insert"/>
</dbReference>
<dbReference type="InterPro" id="IPR013760">
    <property type="entry name" value="Topo_IIA-like_dom_sf"/>
</dbReference>
<dbReference type="SUPFAM" id="SSF54211">
    <property type="entry name" value="Ribosomal protein S5 domain 2-like"/>
    <property type="match status" value="1"/>
</dbReference>
<dbReference type="InterPro" id="IPR030934">
    <property type="entry name" value="Intein_C"/>
</dbReference>
<dbReference type="SUPFAM" id="SSF56719">
    <property type="entry name" value="Type II DNA topoisomerase"/>
    <property type="match status" value="2"/>
</dbReference>
<keyword evidence="7 15" id="KW-0547">Nucleotide-binding</keyword>
<dbReference type="EC" id="5.6.2.2" evidence="3 15"/>
<dbReference type="PANTHER" id="PTHR45866">
    <property type="entry name" value="DNA GYRASE/TOPOISOMERASE SUBUNIT B"/>
    <property type="match status" value="1"/>
</dbReference>
<dbReference type="OrthoDB" id="9802808at2"/>
<dbReference type="Pfam" id="PF14890">
    <property type="entry name" value="Intein_splicing"/>
    <property type="match status" value="1"/>
</dbReference>
<gene>
    <name evidence="15" type="primary">gyrB</name>
    <name evidence="17" type="ORF">GJ668_05470</name>
</gene>
<keyword evidence="18" id="KW-1185">Reference proteome</keyword>
<feature type="site" description="Interaction with DNA" evidence="15">
    <location>
        <position position="446"/>
    </location>
</feature>
<accession>A0A6N8EDX6</accession>
<dbReference type="InterPro" id="IPR003594">
    <property type="entry name" value="HATPase_dom"/>
</dbReference>
<comment type="caution">
    <text evidence="17">The sequence shown here is derived from an EMBL/GenBank/DDBJ whole genome shotgun (WGS) entry which is preliminary data.</text>
</comment>
<keyword evidence="11" id="KW-0651">Protein splicing</keyword>
<evidence type="ECO:0000259" key="16">
    <source>
        <dbReference type="PROSITE" id="PS50819"/>
    </source>
</evidence>
<dbReference type="InterPro" id="IPR018522">
    <property type="entry name" value="TopoIIA_CS"/>
</dbReference>
<dbReference type="EMBL" id="WNKT01000007">
    <property type="protein sequence ID" value="MTW20544.1"/>
    <property type="molecule type" value="Genomic_DNA"/>
</dbReference>
<dbReference type="SMART" id="SM00305">
    <property type="entry name" value="HintC"/>
    <property type="match status" value="1"/>
</dbReference>
<comment type="subcellular location">
    <subcellularLocation>
        <location evidence="15">Cytoplasm</location>
    </subcellularLocation>
</comment>
<keyword evidence="12 15" id="KW-0799">Topoisomerase</keyword>
<dbReference type="SUPFAM" id="SSF55608">
    <property type="entry name" value="Homing endonucleases"/>
    <property type="match status" value="1"/>
</dbReference>
<proteinExistence type="inferred from homology"/>
<dbReference type="InterPro" id="IPR006142">
    <property type="entry name" value="INTEIN"/>
</dbReference>
<dbReference type="InterPro" id="IPR000565">
    <property type="entry name" value="Topo_IIA_B"/>
</dbReference>
<dbReference type="HAMAP" id="MF_01898">
    <property type="entry name" value="GyrB"/>
    <property type="match status" value="1"/>
</dbReference>
<comment type="subunit">
    <text evidence="15">Heterotetramer, composed of two GyrA and two GyrB chains. In the heterotetramer, GyrA contains the active site tyrosine that forms a transient covalent intermediate with DNA, while GyrB binds cofactors and catalyzes ATP hydrolysis.</text>
</comment>
<dbReference type="NCBIfam" id="NF011501">
    <property type="entry name" value="PRK14939.1"/>
    <property type="match status" value="1"/>
</dbReference>
<evidence type="ECO:0000256" key="8">
    <source>
        <dbReference type="ARBA" id="ARBA00022813"/>
    </source>
</evidence>
<reference evidence="17 18" key="1">
    <citation type="submission" date="2019-11" db="EMBL/GenBank/DDBJ databases">
        <title>Whole-genome sequence of the anaerobic purple sulfur bacterium Allochromatium palmeri DSM 15591.</title>
        <authorList>
            <person name="Kyndt J.A."/>
            <person name="Meyer T.E."/>
        </authorList>
    </citation>
    <scope>NUCLEOTIDE SEQUENCE [LARGE SCALE GENOMIC DNA]</scope>
    <source>
        <strain evidence="17 18">DSM 15591</strain>
    </source>
</reference>
<evidence type="ECO:0000256" key="13">
    <source>
        <dbReference type="ARBA" id="ARBA00023125"/>
    </source>
</evidence>
<evidence type="ECO:0000313" key="17">
    <source>
        <dbReference type="EMBL" id="MTW20544.1"/>
    </source>
</evidence>
<dbReference type="Gene3D" id="3.10.20.690">
    <property type="match status" value="1"/>
</dbReference>
<dbReference type="SUPFAM" id="SSF51294">
    <property type="entry name" value="Hedgehog/intein (Hint) domain"/>
    <property type="match status" value="1"/>
</dbReference>
<dbReference type="Gene3D" id="2.170.16.10">
    <property type="entry name" value="Hedgehog/Intein (Hint) domain"/>
    <property type="match status" value="2"/>
</dbReference>
<dbReference type="PROSITE" id="PS50817">
    <property type="entry name" value="INTEIN_N_TER"/>
    <property type="match status" value="1"/>
</dbReference>
<dbReference type="Pfam" id="PF00204">
    <property type="entry name" value="DNA_gyraseB"/>
    <property type="match status" value="1"/>
</dbReference>
<dbReference type="Pfam" id="PF02518">
    <property type="entry name" value="HATPase_c"/>
    <property type="match status" value="1"/>
</dbReference>
<dbReference type="GO" id="GO:0003918">
    <property type="term" value="F:DNA topoisomerase type II (double strand cut, ATP-hydrolyzing) activity"/>
    <property type="evidence" value="ECO:0007669"/>
    <property type="project" value="UniProtKB-UniRule"/>
</dbReference>
<dbReference type="PROSITE" id="PS50819">
    <property type="entry name" value="INTEIN_ENDONUCLEASE"/>
    <property type="match status" value="1"/>
</dbReference>
<comment type="function">
    <text evidence="15">A type II topoisomerase that negatively supercoils closed circular double-stranded (ds) DNA in an ATP-dependent manner to modulate DNA topology and maintain chromosomes in an underwound state. Negative supercoiling favors strand separation, and DNA replication, transcription, recombination and repair, all of which involve strand separation. Also able to catalyze the interconversion of other topological isomers of dsDNA rings, including catenanes and knotted rings. Type II topoisomerases break and join 2 DNA strands simultaneously in an ATP-dependent manner.</text>
</comment>
<evidence type="ECO:0000256" key="10">
    <source>
        <dbReference type="ARBA" id="ARBA00022842"/>
    </source>
</evidence>
<dbReference type="Gene3D" id="3.30.230.10">
    <property type="match status" value="1"/>
</dbReference>
<dbReference type="GO" id="GO:0005737">
    <property type="term" value="C:cytoplasm"/>
    <property type="evidence" value="ECO:0007669"/>
    <property type="project" value="UniProtKB-SubCell"/>
</dbReference>
<evidence type="ECO:0000256" key="12">
    <source>
        <dbReference type="ARBA" id="ARBA00023029"/>
    </source>
</evidence>
<dbReference type="SMART" id="SM00306">
    <property type="entry name" value="HintN"/>
    <property type="match status" value="1"/>
</dbReference>
<keyword evidence="9 15" id="KW-0067">ATP-binding</keyword>
<dbReference type="GO" id="GO:0006265">
    <property type="term" value="P:DNA topological change"/>
    <property type="evidence" value="ECO:0007669"/>
    <property type="project" value="UniProtKB-UniRule"/>
</dbReference>
<dbReference type="Gene3D" id="3.30.565.10">
    <property type="entry name" value="Histidine kinase-like ATPase, C-terminal domain"/>
    <property type="match status" value="1"/>
</dbReference>
<evidence type="ECO:0000256" key="5">
    <source>
        <dbReference type="ARBA" id="ARBA00022490"/>
    </source>
</evidence>
<keyword evidence="8" id="KW-0068">Autocatalytic cleavage</keyword>
<evidence type="ECO:0000256" key="3">
    <source>
        <dbReference type="ARBA" id="ARBA00012895"/>
    </source>
</evidence>
<dbReference type="InterPro" id="IPR003587">
    <property type="entry name" value="Hint_dom_N"/>
</dbReference>
<dbReference type="GO" id="GO:0046872">
    <property type="term" value="F:metal ion binding"/>
    <property type="evidence" value="ECO:0007669"/>
    <property type="project" value="UniProtKB-KW"/>
</dbReference>
<evidence type="ECO:0000256" key="9">
    <source>
        <dbReference type="ARBA" id="ARBA00022840"/>
    </source>
</evidence>
<sequence length="1267" mass="140387">MTYDSTNIKVLRGLDAVRKRPGMYIGDTDDGTGLHHMVFEVVDNSIDEALAGYCNTVSVTLHTDGSVSVLDDGRGIPVDIHAEENRSAAEVILTVLHAGGKFDDNSYKVSGGLHGVGVSVVNALSDRLLLRIYRNGQIHEQEYSLGVPQYPLKVIGETTATGTEIRFHPSPEIFTNLEFHYDILAKRLRELSFLNSGVRIALTDEASGRHDVFEYEGGIRAFVENLNQNKEAIHPTVVYFSTERQDIGVELAIQWNNSYQETIFCYTNTIPQRDGGTHLAGLRAALTRTLNGYIEREGLDKNQKVRPIGDDAREGLTAVLSVKVPDPKFSSQTKDKLVSSEVKAVVESLVVEQLSTFLEEQPNEAKVIANKMLEAARAREAARKAREMTRRKGVLDIAGLPGKLADCQEKDPAKSELYLVEGDSAGGSAKQGRDRAFQAILPLKGKILNVEKARFDKMLASAEVGTLITALGCGIGREEYNPDNLRYHRVIIMSVDAEEHVFVREPGGQVRMTRIGDFIDAALPEASGEDYCKRADADLGEVLCFGMEDRLTRFQPIKAVIRHPLHEPLYEVKSAYGRSVRVTASHSVFVYEDQQIQLKRGDELCAGDRIVAPRTLAFPVTAPERLDVLNALHAIPEAAAQIWVRGAAVEDCHKARVLAQYADDAEFVSPRVELPVAVGAEVAQPTPKHYADRGMARFITVNADLLWLLGFYLAEGSCSERGGIRFAIGARNQAILPELRRVLEQTFGLPAQVYTRQDRVTELRLTNRVAVLAWRHLFGFTNVNAIDKAIPDLAFNVAEPLREAFLRGYLQGDGTLASGRLGFATSSRDLASGLSYLLSSFGVVASMSHYEPDGVVREIRGRPCVTRHPHWILTVSAREDLARLRAIWADLPGAEALEARLRSTAPSVNRRFEALDGDLIALPIESITPVEASNGQVYDFSVENDENFIAGLGGLCCHNTDADVDGAHIRTLLLTFFYRQMPELVERGHIYIAQPPLYKLKKGKQEDYLLDEAALNGAMLQSALDGAELHVNTEAPPLANTALEALAKEYQVTVSIVRRLASRYDATFLDELVRTSPVDASILSDSQRLTEWCQGMEARLNAAESVSLRYVLRVGEPTEGQSSGLELIRLIHGIPETRIIPFDFFHTADYARLREFGLKLDGLIQPGAFVRRGERIKEISELGEGIRWLLAEAQRGYSIQRYKGLGEMNPEQLWETTMNPEMRRLLKVTIEDAVAADQIFTTLMGDQVEPRREFIERNALNVGNLDI</sequence>
<dbReference type="InterPro" id="IPR001241">
    <property type="entry name" value="Topo_IIA"/>
</dbReference>
<dbReference type="InterPro" id="IPR013759">
    <property type="entry name" value="Topo_IIA_B_C"/>
</dbReference>
<dbReference type="InterPro" id="IPR003586">
    <property type="entry name" value="Hint_dom_C"/>
</dbReference>
<evidence type="ECO:0000256" key="7">
    <source>
        <dbReference type="ARBA" id="ARBA00022741"/>
    </source>
</evidence>
<dbReference type="InterPro" id="IPR027434">
    <property type="entry name" value="Homing_endonucl"/>
</dbReference>
<dbReference type="GO" id="GO:0003677">
    <property type="term" value="F:DNA binding"/>
    <property type="evidence" value="ECO:0007669"/>
    <property type="project" value="UniProtKB-KW"/>
</dbReference>
<keyword evidence="6 15" id="KW-0479">Metal-binding</keyword>
<feature type="binding site" evidence="15">
    <location>
        <position position="421"/>
    </location>
    <ligand>
        <name>Mg(2+)</name>
        <dbReference type="ChEBI" id="CHEBI:18420"/>
        <label>1</label>
        <note>catalytic</note>
    </ligand>
</feature>
<dbReference type="InterPro" id="IPR014721">
    <property type="entry name" value="Ribsml_uS5_D2-typ_fold_subgr"/>
</dbReference>
<comment type="cofactor">
    <cofactor evidence="15">
        <name>Mg(2+)</name>
        <dbReference type="ChEBI" id="CHEBI:18420"/>
    </cofactor>
    <cofactor evidence="15">
        <name>Mn(2+)</name>
        <dbReference type="ChEBI" id="CHEBI:29035"/>
    </cofactor>
    <cofactor evidence="15">
        <name>Ca(2+)</name>
        <dbReference type="ChEBI" id="CHEBI:29108"/>
    </cofactor>
    <text evidence="15">Binds two Mg(2+) per subunit. The magnesium ions form salt bridges with both the protein and the DNA. Can also accept other divalent metal cations, such as Mn(2+) or Ca(2+).</text>
</comment>
<keyword evidence="10 15" id="KW-0460">Magnesium</keyword>
<organism evidence="17 18">
    <name type="scientific">Allochromatium palmeri</name>
    <dbReference type="NCBI Taxonomy" id="231048"/>
    <lineage>
        <taxon>Bacteria</taxon>
        <taxon>Pseudomonadati</taxon>
        <taxon>Pseudomonadota</taxon>
        <taxon>Gammaproteobacteria</taxon>
        <taxon>Chromatiales</taxon>
        <taxon>Chromatiaceae</taxon>
        <taxon>Allochromatium</taxon>
    </lineage>
</organism>
<keyword evidence="5 15" id="KW-0963">Cytoplasm</keyword>